<dbReference type="SMART" id="SM00298">
    <property type="entry name" value="CHROMO"/>
    <property type="match status" value="2"/>
</dbReference>
<keyword evidence="10" id="KW-0862">Zinc</keyword>
<comment type="caution">
    <text evidence="11">Lacks conserved residue(s) required for the propagation of feature annotation.</text>
</comment>
<dbReference type="InterPro" id="IPR036875">
    <property type="entry name" value="Znf_CCHC_sf"/>
</dbReference>
<organism evidence="17 18">
    <name type="scientific">Ranitomeya imitator</name>
    <name type="common">mimic poison frog</name>
    <dbReference type="NCBI Taxonomy" id="111125"/>
    <lineage>
        <taxon>Eukaryota</taxon>
        <taxon>Metazoa</taxon>
        <taxon>Chordata</taxon>
        <taxon>Craniata</taxon>
        <taxon>Vertebrata</taxon>
        <taxon>Euteleostomi</taxon>
        <taxon>Amphibia</taxon>
        <taxon>Batrachia</taxon>
        <taxon>Anura</taxon>
        <taxon>Neobatrachia</taxon>
        <taxon>Hyloidea</taxon>
        <taxon>Dendrobatidae</taxon>
        <taxon>Dendrobatinae</taxon>
        <taxon>Ranitomeya</taxon>
    </lineage>
</organism>
<dbReference type="PRINTS" id="PR00258">
    <property type="entry name" value="SPERACTRCPTR"/>
</dbReference>
<dbReference type="InterPro" id="IPR023780">
    <property type="entry name" value="Chromo_domain"/>
</dbReference>
<dbReference type="CDD" id="cd01647">
    <property type="entry name" value="RT_LTR"/>
    <property type="match status" value="1"/>
</dbReference>
<dbReference type="CDD" id="cd00024">
    <property type="entry name" value="CD_CSD"/>
    <property type="match status" value="2"/>
</dbReference>
<dbReference type="Pfam" id="PF17917">
    <property type="entry name" value="RT_RNaseH"/>
    <property type="match status" value="2"/>
</dbReference>
<name>A0ABN9LYH8_9NEOB</name>
<evidence type="ECO:0000256" key="2">
    <source>
        <dbReference type="ARBA" id="ARBA00010879"/>
    </source>
</evidence>
<proteinExistence type="inferred from homology"/>
<feature type="disulfide bond" evidence="11">
    <location>
        <begin position="2031"/>
        <end position="2041"/>
    </location>
</feature>
<dbReference type="EMBL" id="CAUEEQ010033949">
    <property type="protein sequence ID" value="CAJ0951832.1"/>
    <property type="molecule type" value="Genomic_DNA"/>
</dbReference>
<evidence type="ECO:0000313" key="18">
    <source>
        <dbReference type="Proteomes" id="UP001176940"/>
    </source>
</evidence>
<dbReference type="PANTHER" id="PTHR37984">
    <property type="entry name" value="PROTEIN CBG26694"/>
    <property type="match status" value="1"/>
</dbReference>
<evidence type="ECO:0000259" key="14">
    <source>
        <dbReference type="PROSITE" id="PS50158"/>
    </source>
</evidence>
<accession>A0ABN9LYH8</accession>
<evidence type="ECO:0000256" key="8">
    <source>
        <dbReference type="ARBA" id="ARBA00022918"/>
    </source>
</evidence>
<feature type="region of interest" description="Disordered" evidence="12">
    <location>
        <begin position="1483"/>
        <end position="1521"/>
    </location>
</feature>
<dbReference type="Pfam" id="PF01186">
    <property type="entry name" value="Lysyl_oxidase"/>
    <property type="match status" value="1"/>
</dbReference>
<dbReference type="SUPFAM" id="SSF54160">
    <property type="entry name" value="Chromo domain-like"/>
    <property type="match status" value="2"/>
</dbReference>
<dbReference type="SUPFAM" id="SSF57756">
    <property type="entry name" value="Retrovirus zinc finger-like domains"/>
    <property type="match status" value="1"/>
</dbReference>
<feature type="domain" description="SRCR" evidence="15">
    <location>
        <begin position="2072"/>
        <end position="2163"/>
    </location>
</feature>
<dbReference type="InterPro" id="IPR036772">
    <property type="entry name" value="SRCR-like_dom_sf"/>
</dbReference>
<evidence type="ECO:0000256" key="10">
    <source>
        <dbReference type="PROSITE-ProRule" id="PRU00047"/>
    </source>
</evidence>
<dbReference type="SUPFAM" id="SSF56672">
    <property type="entry name" value="DNA/RNA polymerases"/>
    <property type="match status" value="2"/>
</dbReference>
<reference evidence="17" key="1">
    <citation type="submission" date="2023-07" db="EMBL/GenBank/DDBJ databases">
        <authorList>
            <person name="Stuckert A."/>
        </authorList>
    </citation>
    <scope>NUCLEOTIDE SEQUENCE</scope>
</reference>
<dbReference type="Gene3D" id="2.40.50.40">
    <property type="match status" value="2"/>
</dbReference>
<dbReference type="InterPro" id="IPR056924">
    <property type="entry name" value="SH3_Tf2-1"/>
</dbReference>
<feature type="domain" description="SRCR" evidence="15">
    <location>
        <begin position="1962"/>
        <end position="2062"/>
    </location>
</feature>
<feature type="disulfide bond" evidence="11">
    <location>
        <begin position="2000"/>
        <end position="2061"/>
    </location>
</feature>
<dbReference type="InterPro" id="IPR041373">
    <property type="entry name" value="RT_RNaseH"/>
</dbReference>
<dbReference type="SMART" id="SM00343">
    <property type="entry name" value="ZnF_C2HC"/>
    <property type="match status" value="2"/>
</dbReference>
<feature type="disulfide bond" evidence="11">
    <location>
        <begin position="1987"/>
        <end position="2051"/>
    </location>
</feature>
<feature type="domain" description="CCHC-type" evidence="14">
    <location>
        <begin position="118"/>
        <end position="133"/>
    </location>
</feature>
<dbReference type="InterPro" id="IPR000477">
    <property type="entry name" value="RT_dom"/>
</dbReference>
<dbReference type="InterPro" id="IPR001878">
    <property type="entry name" value="Znf_CCHC"/>
</dbReference>
<evidence type="ECO:0000259" key="13">
    <source>
        <dbReference type="PROSITE" id="PS50013"/>
    </source>
</evidence>
<dbReference type="CDD" id="cd00303">
    <property type="entry name" value="retropepsin_like"/>
    <property type="match status" value="2"/>
</dbReference>
<dbReference type="Pfam" id="PF24626">
    <property type="entry name" value="SH3_Tf2-1"/>
    <property type="match status" value="2"/>
</dbReference>
<evidence type="ECO:0000259" key="16">
    <source>
        <dbReference type="PROSITE" id="PS50878"/>
    </source>
</evidence>
<evidence type="ECO:0000256" key="12">
    <source>
        <dbReference type="SAM" id="MobiDB-lite"/>
    </source>
</evidence>
<dbReference type="InterPro" id="IPR001190">
    <property type="entry name" value="SRCR"/>
</dbReference>
<dbReference type="SMART" id="SM00202">
    <property type="entry name" value="SR"/>
    <property type="match status" value="2"/>
</dbReference>
<comment type="similarity">
    <text evidence="2">Belongs to the beta type-B retroviral polymerase family. HERV class-II K(HML-2) pol subfamily.</text>
</comment>
<dbReference type="PROSITE" id="PS50287">
    <property type="entry name" value="SRCR_2"/>
    <property type="match status" value="2"/>
</dbReference>
<evidence type="ECO:0000256" key="11">
    <source>
        <dbReference type="PROSITE-ProRule" id="PRU00196"/>
    </source>
</evidence>
<gene>
    <name evidence="17" type="ORF">RIMI_LOCUS13629121</name>
</gene>
<dbReference type="InterPro" id="IPR050951">
    <property type="entry name" value="Retrovirus_Pol_polyprotein"/>
</dbReference>
<sequence>MKDEELHLETSLGQDEAEVYCQKFRKWSVLTQWNECALAAIFRKGLSEALKDVMVGFPTPAGLNESMSLAIQIDRRMRERKAVHHLAVFSEHRPEPMQCDRTLTRAERQEHRRRNGLCFYCGESTHAISDCPKRTKRFARSATIGTVQSKFLLSVTLICSLSSYSVMAFVDSGAALNLMDLEYARRCGFFLEPLQYPIQLRGIDATPLAKNKPQYWTQLTICMAPAHQEDIRFLVLHNLHDVVVLGLPWLQVYNPVLDWKSMSVSSWGCQGVHGDVPFLSISSSTPSEVPEFLSDYQDVFDEPKSSPLPPHRDCDCAIILIPGSKFPKGCLFNLSVPEHAAMQSYIKESLEKGHIRPSLSPLGAGFFFVAKKDGSLRPCIDYRLLNKITVKFQYPLPLLSDLFARIKGASWFTKIDLRGAYNLVRIKQGDEWKTAFNTPEGHFEYLVMPFGLSNAPSVFQSFMHDIFREYLDRFMIVYLDDILVFSDDWESHVKQVRMVFQVLRANSLFVKGSKCLFGVQKVSFLGFIFSPSTIEMDPVKVQAIYDWTQPTSVRSLQKFLGFANFYRRFIANFSSIAKPLTDLTKKGADVVNWSSAAVAAFQELKRRFASAPVLCQPDVSLPFQVEVDASEIGAGAVLSQRSSDGSVMKPCAFFSRKFSPAERNYDVGNRELLAMKWAFEEWRHWLEGAKHRVVVLTDHKNLTYLESAKRLNPRQARWSLFFSRFDFVVSYLPGSKNVKADALSRSFVPDSPGVPEPAGILKEGGQDEAEIYCQKFRKWSVLTQWNECALAAKFRDGLSEAIKDVMVGFPAPTGLNESMTMAIQIDRRLRERKPVHHLAVSSEQAPEIMQCDRIQSRSERQNYRRKNGLCFYCGNSAHVISACSKRTKKLDKSVAIGTLQSKFILSVTLICSLSSISVDAYVDSGAALSLMDWSFANRCGFSLEPLEVPIPLKGIDSTPLAMNKPQYWTQVTMRMTPVHQESFMHDIFREYLDKFIIVYLDDVLVFSDDWESHVQQMDPVKVQAICDWTQPTSLKSLQKFLGFANFYRRFITNFSSVVKPLTDLTKKGADVTDWSPAAVEAFQELKRRFSSAPVLRQPDTSLPFQVEVDASEIGAGAVLSQRSSDGSVMKPCAFFSRKFSPAERNYDVGNRELLAMKWAFEEWRHWLEGARHHVVVLTDHKNLIYLESAKRLNPRQARWSLFFSRFNFVVSYLPGSKNVKADALSRSFVPDSPGNSEPTGILRDGVILSAVSPDLRRALQEFQAEKPDRCPPERLFVPDNWTSRVISEVHSSVLAGQVEPSDCPGVDAVVDRWQQIWTHVVDNLTLSQEKAQRFANRRRCVGPRLRVGDLVWLSSRHVPMKVSSPKFKPCFIGPYKISEVLNPVSFRLDLPASFAIHNVFHRSLLRRYVAPMVPSVDPPAPVLVEGELEYVVEKILDSRVSRRKLQYLVKWKGYGQEDNSWVFASDVHAADLVRAFHLAHPDRPGGSETLEEEDKSSKSRSKSRKCSGSTEVIGSGQTSSGDCKVQVFSKGVKPALQKGCTGWRELRGFPPTLGIGTKMGVKKAFRTMVSGPVAHTTGLYHQLTAGSRGSCTRSYEYAPLAGQVEPSDCPGVDAVVDRWQQIWTHVVDNLTLSQEKAQRFANRRRCVGPRLRVGDLVWLSSRHVPMKVSSPKFKPCFIGPYKISEVLNPVSFRLDLPASFAIHNVFHRSLLRRYVAPMVPSVDPPAPVLVEGELEYVVEKILDSRVSRRKLQYLVKWKGYGQEDNSWVFASDVHAADLVRAFHLAHPDRPGGSASYHDFALLAGSSGMQSGPSAPKASFGNSLCNVGSQWFCKVVGQELTALSDFDKELQDGTLFKIQDSFPSKCLSLLSKNYKKLWNMKIKAPKSRLKMQSQRKMFWIHKVICSGAEPHLANCKVQVSPKAFKPACRNGMHAVVKCVASPNSGIGSTNGFKKAFRTMEPLVRLRSGPHAGEGRVEVLKNGKWGTICDDKWNLLSASVVCRELGYGSAKEAVLGAQLGQGLGPIHMNEVLCTGQEKSITECKFKEASIAGCQHEEDAAVKCNVAQMGYGDQIRLVGGRSTEEGKVEVQMVVKGAKKWGAICGELWGINEAMVGCRQLGLGFANHAIQETWYWQGTPGAEDVVMSGVRCSGTEMFIQQCRHHSYRPKCRVTSVNVLLDAPDLILNAHLVQESSYLEDRPLSMLECAHEEECLSKSADDMAWPYGHRRLLRFSSQIHNIGRADFTPRNGRHTWVWHECHRHYHSIDVFTYYDLLTLNGSKVAEGHKASFCLEDTNCGKGIQKRYECANFGEQGITVGCWDTYRHDIDCQWVDITDVHPGDYIFQVRGSCMFMD</sequence>
<dbReference type="InterPro" id="IPR000953">
    <property type="entry name" value="Chromo/chromo_shadow_dom"/>
</dbReference>
<dbReference type="Gene3D" id="2.40.70.10">
    <property type="entry name" value="Acid Proteases"/>
    <property type="match status" value="1"/>
</dbReference>
<dbReference type="PANTHER" id="PTHR37984:SF5">
    <property type="entry name" value="PROTEIN NYNRIN-LIKE"/>
    <property type="match status" value="1"/>
</dbReference>
<dbReference type="Pfam" id="PF00530">
    <property type="entry name" value="SRCR"/>
    <property type="match status" value="2"/>
</dbReference>
<dbReference type="InterPro" id="IPR001695">
    <property type="entry name" value="Lysyl_oxidase"/>
</dbReference>
<dbReference type="Gene3D" id="3.30.70.270">
    <property type="match status" value="4"/>
</dbReference>
<dbReference type="InterPro" id="IPR043502">
    <property type="entry name" value="DNA/RNA_pol_sf"/>
</dbReference>
<evidence type="ECO:0000256" key="3">
    <source>
        <dbReference type="ARBA" id="ARBA00022679"/>
    </source>
</evidence>
<dbReference type="Proteomes" id="UP001176940">
    <property type="component" value="Unassembled WGS sequence"/>
</dbReference>
<evidence type="ECO:0000256" key="9">
    <source>
        <dbReference type="ARBA" id="ARBA00023157"/>
    </source>
</evidence>
<evidence type="ECO:0000256" key="1">
    <source>
        <dbReference type="ARBA" id="ARBA00004123"/>
    </source>
</evidence>
<feature type="disulfide bond" evidence="11">
    <location>
        <begin position="2148"/>
        <end position="2158"/>
    </location>
</feature>
<comment type="caution">
    <text evidence="17">The sequence shown here is derived from an EMBL/GenBank/DDBJ whole genome shotgun (WGS) entry which is preliminary data.</text>
</comment>
<feature type="domain" description="Reverse transcriptase" evidence="16">
    <location>
        <begin position="350"/>
        <end position="529"/>
    </location>
</feature>
<dbReference type="PROSITE" id="PS00420">
    <property type="entry name" value="SRCR_1"/>
    <property type="match status" value="1"/>
</dbReference>
<evidence type="ECO:0000313" key="17">
    <source>
        <dbReference type="EMBL" id="CAJ0951832.1"/>
    </source>
</evidence>
<dbReference type="PRINTS" id="PR00074">
    <property type="entry name" value="LYSYLOXIDASE"/>
</dbReference>
<feature type="compositionally biased region" description="Polar residues" evidence="12">
    <location>
        <begin position="1510"/>
        <end position="1521"/>
    </location>
</feature>
<comment type="subcellular location">
    <subcellularLocation>
        <location evidence="1">Nucleus</location>
    </subcellularLocation>
</comment>
<evidence type="ECO:0000256" key="5">
    <source>
        <dbReference type="ARBA" id="ARBA00022722"/>
    </source>
</evidence>
<dbReference type="Pfam" id="PF00078">
    <property type="entry name" value="RVT_1"/>
    <property type="match status" value="1"/>
</dbReference>
<evidence type="ECO:0000259" key="15">
    <source>
        <dbReference type="PROSITE" id="PS50287"/>
    </source>
</evidence>
<keyword evidence="10" id="KW-0479">Metal-binding</keyword>
<dbReference type="SUPFAM" id="SSF56487">
    <property type="entry name" value="SRCR-like"/>
    <property type="match status" value="3"/>
</dbReference>
<keyword evidence="9 11" id="KW-1015">Disulfide bond</keyword>
<keyword evidence="6" id="KW-0255">Endonuclease</keyword>
<dbReference type="InterPro" id="IPR016197">
    <property type="entry name" value="Chromo-like_dom_sf"/>
</dbReference>
<keyword evidence="5" id="KW-0540">Nuclease</keyword>
<keyword evidence="8" id="KW-0695">RNA-directed DNA polymerase</keyword>
<dbReference type="SUPFAM" id="SSF50630">
    <property type="entry name" value="Acid proteases"/>
    <property type="match status" value="1"/>
</dbReference>
<feature type="domain" description="Chromo" evidence="13">
    <location>
        <begin position="1736"/>
        <end position="1783"/>
    </location>
</feature>
<evidence type="ECO:0000256" key="7">
    <source>
        <dbReference type="ARBA" id="ARBA00022801"/>
    </source>
</evidence>
<keyword evidence="3" id="KW-0808">Transferase</keyword>
<dbReference type="CDD" id="cd09274">
    <property type="entry name" value="RNase_HI_RT_Ty3"/>
    <property type="match status" value="2"/>
</dbReference>
<dbReference type="InterPro" id="IPR043128">
    <property type="entry name" value="Rev_trsase/Diguanyl_cyclase"/>
</dbReference>
<evidence type="ECO:0000256" key="4">
    <source>
        <dbReference type="ARBA" id="ARBA00022695"/>
    </source>
</evidence>
<evidence type="ECO:0000256" key="6">
    <source>
        <dbReference type="ARBA" id="ARBA00022759"/>
    </source>
</evidence>
<dbReference type="Gene3D" id="3.10.250.10">
    <property type="entry name" value="SRCR-like domain"/>
    <property type="match status" value="2"/>
</dbReference>
<keyword evidence="7" id="KW-0378">Hydrolase</keyword>
<protein>
    <recommendedName>
        <fullName evidence="19">Reverse transcriptase</fullName>
    </recommendedName>
</protein>
<dbReference type="InterPro" id="IPR019828">
    <property type="entry name" value="Lysyl_oxidase_CS"/>
</dbReference>
<feature type="domain" description="Chromo" evidence="13">
    <location>
        <begin position="1430"/>
        <end position="1488"/>
    </location>
</feature>
<keyword evidence="18" id="KW-1185">Reference proteome</keyword>
<dbReference type="Pfam" id="PF00385">
    <property type="entry name" value="Chromo"/>
    <property type="match status" value="2"/>
</dbReference>
<evidence type="ECO:0008006" key="19">
    <source>
        <dbReference type="Google" id="ProtNLM"/>
    </source>
</evidence>
<dbReference type="PROSITE" id="PS00926">
    <property type="entry name" value="LYSYL_OXIDASE"/>
    <property type="match status" value="1"/>
</dbReference>
<dbReference type="PROSITE" id="PS50158">
    <property type="entry name" value="ZF_CCHC"/>
    <property type="match status" value="1"/>
</dbReference>
<keyword evidence="4" id="KW-0548">Nucleotidyltransferase</keyword>
<dbReference type="Gene3D" id="3.10.10.10">
    <property type="entry name" value="HIV Type 1 Reverse Transcriptase, subunit A, domain 1"/>
    <property type="match status" value="1"/>
</dbReference>
<dbReference type="InterPro" id="IPR021109">
    <property type="entry name" value="Peptidase_aspartic_dom_sf"/>
</dbReference>
<dbReference type="PROSITE" id="PS50013">
    <property type="entry name" value="CHROMO_2"/>
    <property type="match status" value="2"/>
</dbReference>
<keyword evidence="10" id="KW-0863">Zinc-finger</keyword>
<dbReference type="PROSITE" id="PS50878">
    <property type="entry name" value="RT_POL"/>
    <property type="match status" value="1"/>
</dbReference>